<dbReference type="PANTHER" id="PTHR46883:SF1">
    <property type="entry name" value="BARDET-BIEDL SYNDROME 12 PROTEIN"/>
    <property type="match status" value="1"/>
</dbReference>
<comment type="caution">
    <text evidence="1">The sequence shown here is derived from an EMBL/GenBank/DDBJ whole genome shotgun (WGS) entry which is preliminary data.</text>
</comment>
<dbReference type="InterPro" id="IPR042984">
    <property type="entry name" value="BBS12"/>
</dbReference>
<dbReference type="InterPro" id="IPR027413">
    <property type="entry name" value="GROEL-like_equatorial_sf"/>
</dbReference>
<dbReference type="AlphaFoldDB" id="A0AAD9NSS6"/>
<dbReference type="GO" id="GO:0051131">
    <property type="term" value="P:chaperone-mediated protein complex assembly"/>
    <property type="evidence" value="ECO:0007669"/>
    <property type="project" value="InterPro"/>
</dbReference>
<dbReference type="Proteomes" id="UP001209878">
    <property type="component" value="Unassembled WGS sequence"/>
</dbReference>
<name>A0AAD9NSS6_RIDPI</name>
<protein>
    <submittedName>
        <fullName evidence="1">Uncharacterized protein</fullName>
    </submittedName>
</protein>
<reference evidence="1" key="1">
    <citation type="journal article" date="2023" name="Mol. Biol. Evol.">
        <title>Third-Generation Sequencing Reveals the Adaptive Role of the Epigenome in Three Deep-Sea Polychaetes.</title>
        <authorList>
            <person name="Perez M."/>
            <person name="Aroh O."/>
            <person name="Sun Y."/>
            <person name="Lan Y."/>
            <person name="Juniper S.K."/>
            <person name="Young C.R."/>
            <person name="Angers B."/>
            <person name="Qian P.Y."/>
        </authorList>
    </citation>
    <scope>NUCLEOTIDE SEQUENCE</scope>
    <source>
        <strain evidence="1">R07B-5</strain>
    </source>
</reference>
<dbReference type="Gene3D" id="1.10.560.10">
    <property type="entry name" value="GroEL-like equatorial domain"/>
    <property type="match status" value="1"/>
</dbReference>
<keyword evidence="2" id="KW-1185">Reference proteome</keyword>
<dbReference type="InterPro" id="IPR027409">
    <property type="entry name" value="GroEL-like_apical_dom_sf"/>
</dbReference>
<sequence>MQGKNPKTRVVSKTLTGDSRNVTWLDDISVVLRELGVGAVLVHGSVSGEVREMCYARGIVVFDRVPYKVVQGVAESCLREPTVYVSEATQDNVVDDVIIRPWSCDWMDHLLTPVSYALVQPGISLVQTVMISHPCGNVGKMKEETFWHCAHRLNNMLVDGAVLPGGGATEQACVVMLRSSKSVGHVDDRNIFSSLVCQHVAMGLENFTQLVQRNSSLSVTDQSDHAASDIEGATIYDCLRAKQEGWRTAEYLVGVVMAADMEVVTGVDKNYVKAEGDVLGYL</sequence>
<dbReference type="Gene3D" id="3.50.7.10">
    <property type="entry name" value="GroEL"/>
    <property type="match status" value="1"/>
</dbReference>
<proteinExistence type="predicted"/>
<accession>A0AAD9NSS6</accession>
<gene>
    <name evidence="1" type="ORF">NP493_493g02003</name>
</gene>
<organism evidence="1 2">
    <name type="scientific">Ridgeia piscesae</name>
    <name type="common">Tubeworm</name>
    <dbReference type="NCBI Taxonomy" id="27915"/>
    <lineage>
        <taxon>Eukaryota</taxon>
        <taxon>Metazoa</taxon>
        <taxon>Spiralia</taxon>
        <taxon>Lophotrochozoa</taxon>
        <taxon>Annelida</taxon>
        <taxon>Polychaeta</taxon>
        <taxon>Sedentaria</taxon>
        <taxon>Canalipalpata</taxon>
        <taxon>Sabellida</taxon>
        <taxon>Siboglinidae</taxon>
        <taxon>Ridgeia</taxon>
    </lineage>
</organism>
<dbReference type="EMBL" id="JAODUO010000493">
    <property type="protein sequence ID" value="KAK2179393.1"/>
    <property type="molecule type" value="Genomic_DNA"/>
</dbReference>
<dbReference type="InterPro" id="IPR027410">
    <property type="entry name" value="TCP-1-like_intermed_sf"/>
</dbReference>
<dbReference type="PANTHER" id="PTHR46883">
    <property type="entry name" value="BARDET-BIEDL SYNDROME 12 PROTEIN"/>
    <property type="match status" value="1"/>
</dbReference>
<evidence type="ECO:0000313" key="1">
    <source>
        <dbReference type="EMBL" id="KAK2179393.1"/>
    </source>
</evidence>
<evidence type="ECO:0000313" key="2">
    <source>
        <dbReference type="Proteomes" id="UP001209878"/>
    </source>
</evidence>
<dbReference type="SUPFAM" id="SSF48592">
    <property type="entry name" value="GroEL equatorial domain-like"/>
    <property type="match status" value="1"/>
</dbReference>
<dbReference type="Gene3D" id="3.30.260.10">
    <property type="entry name" value="TCP-1-like chaperonin intermediate domain"/>
    <property type="match status" value="1"/>
</dbReference>
<dbReference type="GO" id="GO:0045494">
    <property type="term" value="P:photoreceptor cell maintenance"/>
    <property type="evidence" value="ECO:0007669"/>
    <property type="project" value="TreeGrafter"/>
</dbReference>